<gene>
    <name evidence="1" type="ORF">F0M18_12405</name>
</gene>
<reference evidence="1 2" key="1">
    <citation type="submission" date="2019-09" db="EMBL/GenBank/DDBJ databases">
        <authorList>
            <person name="Chen X.-Y."/>
        </authorList>
    </citation>
    <scope>NUCLEOTIDE SEQUENCE [LARGE SCALE GENOMIC DNA]</scope>
    <source>
        <strain evidence="1 2">NY5</strain>
    </source>
</reference>
<comment type="caution">
    <text evidence="1">The sequence shown here is derived from an EMBL/GenBank/DDBJ whole genome shotgun (WGS) entry which is preliminary data.</text>
</comment>
<evidence type="ECO:0008006" key="3">
    <source>
        <dbReference type="Google" id="ProtNLM"/>
    </source>
</evidence>
<sequence length="428" mass="48435">MNRALPRRSAINCRNASRRCTTCSAAPRYFSRSSSGLQPNGQGQAVSYQGESRTLQRTSTLHRALQFSLLLLFTGCVPLASAADERYQEIWQHATFYTSEQGPLRRIALSGRLQADASYFDADEGDFEDINWRRFRFGFTAGFSNDWMAQLEADFDLNESHHDWYSRLTDAYIGWQPDKARDLRLLKHSAGFTLDGATSSKKLLTLQRNNLTNNLWFTAEYFTGASIKGALDNNWTYRVGVFSSDGNDEFSKFDAGIFTLTSAGYDFAQALGIDRALVRLDYVYNERDENANTRDLSNVTTLSAQWEDGDWGLWTDLGSGRGYMGQSDISGVTIMPFYNVSELVQLVVRYTYIDSDEANGVRLGRYENEIVDGRGDQYDELYLGFNLFFYGHKLKLQSGLQFAELKDRAGDGGRYRGWGIGTGLRISW</sequence>
<dbReference type="Pfam" id="PF07396">
    <property type="entry name" value="Porin_O_P"/>
    <property type="match status" value="1"/>
</dbReference>
<organism evidence="1 2">
    <name type="scientific">Pseudohalioglobus sediminis</name>
    <dbReference type="NCBI Taxonomy" id="2606449"/>
    <lineage>
        <taxon>Bacteria</taxon>
        <taxon>Pseudomonadati</taxon>
        <taxon>Pseudomonadota</taxon>
        <taxon>Gammaproteobacteria</taxon>
        <taxon>Cellvibrionales</taxon>
        <taxon>Halieaceae</taxon>
        <taxon>Pseudohalioglobus</taxon>
    </lineage>
</organism>
<dbReference type="Proteomes" id="UP000323708">
    <property type="component" value="Unassembled WGS sequence"/>
</dbReference>
<proteinExistence type="predicted"/>
<keyword evidence="2" id="KW-1185">Reference proteome</keyword>
<evidence type="ECO:0000313" key="1">
    <source>
        <dbReference type="EMBL" id="KAA1190606.1"/>
    </source>
</evidence>
<dbReference type="SUPFAM" id="SSF56935">
    <property type="entry name" value="Porins"/>
    <property type="match status" value="1"/>
</dbReference>
<accession>A0A5B0WUN6</accession>
<dbReference type="AlphaFoldDB" id="A0A5B0WUN6"/>
<dbReference type="Gene3D" id="2.40.160.10">
    <property type="entry name" value="Porin"/>
    <property type="match status" value="1"/>
</dbReference>
<evidence type="ECO:0000313" key="2">
    <source>
        <dbReference type="Proteomes" id="UP000323708"/>
    </source>
</evidence>
<dbReference type="InterPro" id="IPR010870">
    <property type="entry name" value="Porin_O/P"/>
</dbReference>
<protein>
    <recommendedName>
        <fullName evidence="3">Porin</fullName>
    </recommendedName>
</protein>
<name>A0A5B0WUN6_9GAMM</name>
<dbReference type="InterPro" id="IPR023614">
    <property type="entry name" value="Porin_dom_sf"/>
</dbReference>
<dbReference type="EMBL" id="VTUX01000005">
    <property type="protein sequence ID" value="KAA1190606.1"/>
    <property type="molecule type" value="Genomic_DNA"/>
</dbReference>